<dbReference type="AlphaFoldDB" id="A0AAX2J840"/>
<comment type="similarity">
    <text evidence="3 9">Belongs to the galactose-1-phosphate uridylyltransferase type 2 family.</text>
</comment>
<evidence type="ECO:0000256" key="6">
    <source>
        <dbReference type="ARBA" id="ARBA00022695"/>
    </source>
</evidence>
<dbReference type="Pfam" id="PF01087">
    <property type="entry name" value="GalP_UDP_transf"/>
    <property type="match status" value="1"/>
</dbReference>
<dbReference type="KEGG" id="ful:C4N20_09365"/>
<comment type="catalytic activity">
    <reaction evidence="1 9">
        <text>alpha-D-galactose 1-phosphate + UDP-alpha-D-glucose = alpha-D-glucose 1-phosphate + UDP-alpha-D-galactose</text>
        <dbReference type="Rhea" id="RHEA:13989"/>
        <dbReference type="ChEBI" id="CHEBI:58336"/>
        <dbReference type="ChEBI" id="CHEBI:58601"/>
        <dbReference type="ChEBI" id="CHEBI:58885"/>
        <dbReference type="ChEBI" id="CHEBI:66914"/>
        <dbReference type="EC" id="2.7.7.12"/>
    </reaction>
</comment>
<comment type="pathway">
    <text evidence="9">Carbohydrate metabolism; galactose metabolism.</text>
</comment>
<evidence type="ECO:0000256" key="8">
    <source>
        <dbReference type="ARBA" id="ARBA00023277"/>
    </source>
</evidence>
<dbReference type="GO" id="GO:0005737">
    <property type="term" value="C:cytoplasm"/>
    <property type="evidence" value="ECO:0007669"/>
    <property type="project" value="UniProtKB-SubCell"/>
</dbReference>
<comment type="subcellular location">
    <subcellularLocation>
        <location evidence="2 9">Cytoplasm</location>
    </subcellularLocation>
</comment>
<keyword evidence="5 9" id="KW-0808">Transferase</keyword>
<keyword evidence="4 9" id="KW-0963">Cytoplasm</keyword>
<dbReference type="EMBL" id="LS483487">
    <property type="protein sequence ID" value="SQJ00072.1"/>
    <property type="molecule type" value="Genomic_DNA"/>
</dbReference>
<evidence type="ECO:0000256" key="4">
    <source>
        <dbReference type="ARBA" id="ARBA00022490"/>
    </source>
</evidence>
<dbReference type="Pfam" id="PF02744">
    <property type="entry name" value="GalP_UDP_tr_C"/>
    <property type="match status" value="1"/>
</dbReference>
<proteinExistence type="inferred from homology"/>
<evidence type="ECO:0000313" key="13">
    <source>
        <dbReference type="Proteomes" id="UP000249008"/>
    </source>
</evidence>
<dbReference type="InterPro" id="IPR005850">
    <property type="entry name" value="GalP_Utransf_C"/>
</dbReference>
<evidence type="ECO:0000256" key="9">
    <source>
        <dbReference type="HAMAP-Rule" id="MF_00571"/>
    </source>
</evidence>
<evidence type="ECO:0000259" key="11">
    <source>
        <dbReference type="Pfam" id="PF02744"/>
    </source>
</evidence>
<dbReference type="Proteomes" id="UP000249008">
    <property type="component" value="Chromosome 1"/>
</dbReference>
<feature type="domain" description="Galactose-1-phosphate uridyl transferase N-terminal" evidence="10">
    <location>
        <begin position="32"/>
        <end position="233"/>
    </location>
</feature>
<sequence length="506" mass="58303">MNIFEEVKLLLAYGLKNDLIGKYDEIISRNEIISLLKLEDWEDTDISSRTIPQYPNEILENICNWAVEKGIIEDSIVVKDLFDTEIMGKITPSATHVIDKFIKISSLGGIEKATDNYYEFAQKTNYIRTDRIAKNMYWYSNTEYGDMEITVNLSKPEKDPRDIAKERLLPPSAYPKCLLCYENVGYAGRLNHPARQNHRVLPFFLEGEQWFLQYSPYVYYNEHAIIFSGEHRPMKINRDAFNRITAFVEQVPHYFVGSNADLPIVGGSILSHDHYQGGHHEFPMAKSPVEKSIIFKGFEDVEAGIVKWPMSVIRIKSPDRKKLVDLAVKILDNWRGYSDESLGIYAFSGDTPHNTVTPIGRRRGKDFELDLVLRNNRTSDEHPLGIFHPHEDVHNIKKENIGLIEVMGLAVLPGRLKEELEILGKYMTEPDFETKIKNDPKVEKHLNWAVNIQKKHFEITPKNVEAILKDEVGITFSRVLEDAGVYKRTPEGQKGLLRFVEYINMN</sequence>
<dbReference type="InterPro" id="IPR023425">
    <property type="entry name" value="GalP_uridyl_Trfase_II_CS"/>
</dbReference>
<keyword evidence="7 9" id="KW-0299">Galactose metabolism</keyword>
<dbReference type="NCBIfam" id="TIGR01239">
    <property type="entry name" value="galT_2"/>
    <property type="match status" value="1"/>
</dbReference>
<dbReference type="PANTHER" id="PTHR39191:SF1">
    <property type="entry name" value="DUF4922 DOMAIN-CONTAINING PROTEIN"/>
    <property type="match status" value="1"/>
</dbReference>
<evidence type="ECO:0000259" key="10">
    <source>
        <dbReference type="Pfam" id="PF01087"/>
    </source>
</evidence>
<evidence type="ECO:0000313" key="12">
    <source>
        <dbReference type="EMBL" id="SQJ00072.1"/>
    </source>
</evidence>
<dbReference type="GO" id="GO:0008108">
    <property type="term" value="F:UDP-glucose:hexose-1-phosphate uridylyltransferase activity"/>
    <property type="evidence" value="ECO:0007669"/>
    <property type="project" value="UniProtKB-UniRule"/>
</dbReference>
<evidence type="ECO:0000256" key="1">
    <source>
        <dbReference type="ARBA" id="ARBA00001107"/>
    </source>
</evidence>
<dbReference type="PANTHER" id="PTHR39191">
    <property type="entry name" value="GALACTOSE-1-PHOSPHATE URIDYLYLTRANSFERASE"/>
    <property type="match status" value="1"/>
</dbReference>
<accession>A0AAX2J840</accession>
<dbReference type="NCBIfam" id="NF003629">
    <property type="entry name" value="PRK05270.1-2"/>
    <property type="match status" value="1"/>
</dbReference>
<name>A0AAX2J840_9FUSO</name>
<dbReference type="PROSITE" id="PS01163">
    <property type="entry name" value="GAL_P_UDP_TRANSF_II"/>
    <property type="match status" value="1"/>
</dbReference>
<keyword evidence="6 9" id="KW-0548">Nucleotidyltransferase</keyword>
<keyword evidence="8 9" id="KW-0119">Carbohydrate metabolism</keyword>
<protein>
    <recommendedName>
        <fullName evidence="9">Galactose-1-phosphate uridylyltransferase</fullName>
        <shortName evidence="9">Gal-1-P uridylyltransferase</shortName>
        <ecNumber evidence="9">2.7.7.12</ecNumber>
    </recommendedName>
    <alternativeName>
        <fullName evidence="9">UDP-glucose--hexose-1-phosphate uridylyltransferase</fullName>
    </alternativeName>
</protein>
<feature type="domain" description="Galactose-1-phosphate uridyl transferase C-terminal" evidence="11">
    <location>
        <begin position="249"/>
        <end position="421"/>
    </location>
</feature>
<dbReference type="GO" id="GO:0006012">
    <property type="term" value="P:galactose metabolic process"/>
    <property type="evidence" value="ECO:0007669"/>
    <property type="project" value="UniProtKB-UniRule"/>
</dbReference>
<dbReference type="EC" id="2.7.7.12" evidence="9"/>
<gene>
    <name evidence="9" type="primary">galT</name>
    <name evidence="12" type="ORF">NCTC12112_00427</name>
</gene>
<evidence type="ECO:0000256" key="5">
    <source>
        <dbReference type="ARBA" id="ARBA00022679"/>
    </source>
</evidence>
<organism evidence="12 13">
    <name type="scientific">Fusobacterium ulcerans</name>
    <dbReference type="NCBI Taxonomy" id="861"/>
    <lineage>
        <taxon>Bacteria</taxon>
        <taxon>Fusobacteriati</taxon>
        <taxon>Fusobacteriota</taxon>
        <taxon>Fusobacteriia</taxon>
        <taxon>Fusobacteriales</taxon>
        <taxon>Fusobacteriaceae</taxon>
        <taxon>Fusobacterium</taxon>
    </lineage>
</organism>
<evidence type="ECO:0000256" key="2">
    <source>
        <dbReference type="ARBA" id="ARBA00004496"/>
    </source>
</evidence>
<dbReference type="InterPro" id="IPR005849">
    <property type="entry name" value="GalP_Utransf_N"/>
</dbReference>
<evidence type="ECO:0000256" key="3">
    <source>
        <dbReference type="ARBA" id="ARBA00008706"/>
    </source>
</evidence>
<evidence type="ECO:0000256" key="7">
    <source>
        <dbReference type="ARBA" id="ARBA00023144"/>
    </source>
</evidence>
<dbReference type="RefSeq" id="WP_005979371.1">
    <property type="nucleotide sequence ID" value="NZ_CABKNW010000004.1"/>
</dbReference>
<dbReference type="HAMAP" id="MF_00571">
    <property type="entry name" value="GalP_UDP_trans"/>
    <property type="match status" value="1"/>
</dbReference>
<dbReference type="InterPro" id="IPR000766">
    <property type="entry name" value="GalP_uridyl_Trfase_II"/>
</dbReference>
<reference evidence="12 13" key="1">
    <citation type="submission" date="2018-06" db="EMBL/GenBank/DDBJ databases">
        <authorList>
            <consortium name="Pathogen Informatics"/>
            <person name="Doyle S."/>
        </authorList>
    </citation>
    <scope>NUCLEOTIDE SEQUENCE [LARGE SCALE GENOMIC DNA]</scope>
    <source>
        <strain evidence="12 13">NCTC12112</strain>
    </source>
</reference>
<dbReference type="PIRSF" id="PIRSF006005">
    <property type="entry name" value="GalT_BS"/>
    <property type="match status" value="1"/>
</dbReference>
<dbReference type="GeneID" id="78455019"/>